<evidence type="ECO:0000256" key="3">
    <source>
        <dbReference type="SAM" id="Phobius"/>
    </source>
</evidence>
<dbReference type="GO" id="GO:0016772">
    <property type="term" value="F:transferase activity, transferring phosphorus-containing groups"/>
    <property type="evidence" value="ECO:0007669"/>
    <property type="project" value="InterPro"/>
</dbReference>
<dbReference type="EMBL" id="VJMH01006910">
    <property type="protein sequence ID" value="KAF0687478.1"/>
    <property type="molecule type" value="Genomic_DNA"/>
</dbReference>
<dbReference type="OrthoDB" id="263283at2759"/>
<keyword evidence="8" id="KW-1185">Reference proteome</keyword>
<keyword evidence="3" id="KW-0472">Membrane</keyword>
<protein>
    <submittedName>
        <fullName evidence="7">Aste57867_20787 protein</fullName>
    </submittedName>
</protein>
<dbReference type="EMBL" id="CAADRA010006936">
    <property type="protein sequence ID" value="VFT97466.1"/>
    <property type="molecule type" value="Genomic_DNA"/>
</dbReference>
<keyword evidence="2" id="KW-0808">Transferase</keyword>
<dbReference type="Proteomes" id="UP000332933">
    <property type="component" value="Unassembled WGS sequence"/>
</dbReference>
<dbReference type="PANTHER" id="PTHR24045">
    <property type="match status" value="1"/>
</dbReference>
<feature type="domain" description="Stealth protein CR3 conserved region 3" evidence="5">
    <location>
        <begin position="261"/>
        <end position="308"/>
    </location>
</feature>
<sequence>MKSHGGSSRCFSILVKQPGLKWCLAGIAFTWVFLATTDRWDSDILVDEVAAYGSLSNSQDAYPHQCRIRNYDALKRMSIVYTWVNGSLPCYRDMRKTHGGPSAVGGSRDREIGELMYSIRSLEKYMPWHEGTIYIVTPGHVPHWLNLTHPRIQLVHQDDLFPDYAKSFLPTFNTNVLEQFLYRIPGLSDIFMQVNDDYIFTSHVSPYDFFSCDGGIQLLREGNVISHQSPDPSTGIWMASVLNTQQQMDRMWGRAQRHYLKHAPFVYSRRAFERVHQLFRQPLFESLAARFRSRTDMNMPLLHHYYMLAQGHTELGIPVGTPAPAELTGFQLLLLMNNNQDTTARIFDKVLQGTHDSKILALNDEYSDLHVAENVRGFFAKFLPSPTTYERLDAATVAPVVSIYDETGQCNRIDPPVLMPVPDAVGVSAAIRLVLPPSLHATYLRALVQGIGFACGLVLVFCIVQPMRHKVHQQQMQASKTDYVV</sequence>
<keyword evidence="3" id="KW-0812">Transmembrane</keyword>
<reference evidence="6" key="2">
    <citation type="submission" date="2019-06" db="EMBL/GenBank/DDBJ databases">
        <title>Genomics analysis of Aphanomyces spp. identifies a new class of oomycete effector associated with host adaptation.</title>
        <authorList>
            <person name="Gaulin E."/>
        </authorList>
    </citation>
    <scope>NUCLEOTIDE SEQUENCE</scope>
    <source>
        <strain evidence="6">CBS 578.67</strain>
    </source>
</reference>
<evidence type="ECO:0000313" key="8">
    <source>
        <dbReference type="Proteomes" id="UP000332933"/>
    </source>
</evidence>
<dbReference type="InterPro" id="IPR047141">
    <property type="entry name" value="Stealth"/>
</dbReference>
<evidence type="ECO:0000313" key="7">
    <source>
        <dbReference type="EMBL" id="VFT97466.1"/>
    </source>
</evidence>
<organism evidence="7 8">
    <name type="scientific">Aphanomyces stellatus</name>
    <dbReference type="NCBI Taxonomy" id="120398"/>
    <lineage>
        <taxon>Eukaryota</taxon>
        <taxon>Sar</taxon>
        <taxon>Stramenopiles</taxon>
        <taxon>Oomycota</taxon>
        <taxon>Saprolegniomycetes</taxon>
        <taxon>Saprolegniales</taxon>
        <taxon>Verrucalvaceae</taxon>
        <taxon>Aphanomyces</taxon>
    </lineage>
</organism>
<evidence type="ECO:0000313" key="6">
    <source>
        <dbReference type="EMBL" id="KAF0687478.1"/>
    </source>
</evidence>
<gene>
    <name evidence="7" type="primary">Aste57867_20787</name>
    <name evidence="6" type="ORF">As57867_020719</name>
    <name evidence="7" type="ORF">ASTE57867_20787</name>
</gene>
<dbReference type="PANTHER" id="PTHR24045:SF0">
    <property type="entry name" value="N-ACETYLGLUCOSAMINE-1-PHOSPHOTRANSFERASE SUBUNITS ALPHA_BETA"/>
    <property type="match status" value="1"/>
</dbReference>
<name>A0A485LFU1_9STRA</name>
<evidence type="ECO:0000256" key="2">
    <source>
        <dbReference type="ARBA" id="ARBA00022679"/>
    </source>
</evidence>
<feature type="transmembrane region" description="Helical" evidence="3">
    <location>
        <begin position="443"/>
        <end position="464"/>
    </location>
</feature>
<dbReference type="AlphaFoldDB" id="A0A485LFU1"/>
<evidence type="ECO:0000256" key="1">
    <source>
        <dbReference type="ARBA" id="ARBA00007583"/>
    </source>
</evidence>
<dbReference type="GO" id="GO:0005794">
    <property type="term" value="C:Golgi apparatus"/>
    <property type="evidence" value="ECO:0007669"/>
    <property type="project" value="TreeGrafter"/>
</dbReference>
<dbReference type="InterPro" id="IPR031357">
    <property type="entry name" value="Stealth_CR3"/>
</dbReference>
<feature type="domain" description="Stealth protein CR2 conserved region 2" evidence="4">
    <location>
        <begin position="108"/>
        <end position="215"/>
    </location>
</feature>
<accession>A0A485LFU1</accession>
<keyword evidence="3" id="KW-1133">Transmembrane helix</keyword>
<evidence type="ECO:0000259" key="5">
    <source>
        <dbReference type="Pfam" id="PF17102"/>
    </source>
</evidence>
<comment type="similarity">
    <text evidence="1">Belongs to the stealth family.</text>
</comment>
<evidence type="ECO:0000259" key="4">
    <source>
        <dbReference type="Pfam" id="PF11380"/>
    </source>
</evidence>
<dbReference type="Pfam" id="PF11380">
    <property type="entry name" value="Stealth_CR2"/>
    <property type="match status" value="1"/>
</dbReference>
<dbReference type="InterPro" id="IPR021520">
    <property type="entry name" value="Stealth_CR2"/>
</dbReference>
<reference evidence="7 8" key="1">
    <citation type="submission" date="2019-03" db="EMBL/GenBank/DDBJ databases">
        <authorList>
            <person name="Gaulin E."/>
            <person name="Dumas B."/>
        </authorList>
    </citation>
    <scope>NUCLEOTIDE SEQUENCE [LARGE SCALE GENOMIC DNA]</scope>
    <source>
        <strain evidence="7">CBS 568.67</strain>
    </source>
</reference>
<dbReference type="Pfam" id="PF17102">
    <property type="entry name" value="Stealth_CR3"/>
    <property type="match status" value="1"/>
</dbReference>
<proteinExistence type="inferred from homology"/>